<name>A0A803LVA6_CHEQI</name>
<dbReference type="Pfam" id="PF09118">
    <property type="entry name" value="GO-like_E_set"/>
    <property type="match status" value="2"/>
</dbReference>
<dbReference type="Gramene" id="AUR62019150-RA">
    <property type="protein sequence ID" value="AUR62019150-RA:cds"/>
    <property type="gene ID" value="AUR62019150"/>
</dbReference>
<dbReference type="InterPro" id="IPR037293">
    <property type="entry name" value="Gal_Oxidase_central_sf"/>
</dbReference>
<evidence type="ECO:0000259" key="3">
    <source>
        <dbReference type="Pfam" id="PF09118"/>
    </source>
</evidence>
<dbReference type="InterPro" id="IPR014756">
    <property type="entry name" value="Ig_E-set"/>
</dbReference>
<dbReference type="Gene3D" id="2.130.10.80">
    <property type="entry name" value="Galactose oxidase/kelch, beta-propeller"/>
    <property type="match status" value="3"/>
</dbReference>
<dbReference type="Proteomes" id="UP000596660">
    <property type="component" value="Unplaced"/>
</dbReference>
<evidence type="ECO:0000259" key="2">
    <source>
        <dbReference type="Pfam" id="PF07250"/>
    </source>
</evidence>
<evidence type="ECO:0008006" key="6">
    <source>
        <dbReference type="Google" id="ProtNLM"/>
    </source>
</evidence>
<dbReference type="InterPro" id="IPR011043">
    <property type="entry name" value="Gal_Oxase/kelch_b-propeller"/>
</dbReference>
<dbReference type="SUPFAM" id="SSF50965">
    <property type="entry name" value="Galactose oxidase, central domain"/>
    <property type="match status" value="3"/>
</dbReference>
<reference evidence="4" key="2">
    <citation type="submission" date="2021-03" db="UniProtKB">
        <authorList>
            <consortium name="EnsemblPlants"/>
        </authorList>
    </citation>
    <scope>IDENTIFICATION</scope>
</reference>
<feature type="domain" description="Glyoxal oxidase N-terminal" evidence="2">
    <location>
        <begin position="1"/>
        <end position="385"/>
    </location>
</feature>
<reference evidence="4" key="1">
    <citation type="journal article" date="2017" name="Nature">
        <title>The genome of Chenopodium quinoa.</title>
        <authorList>
            <person name="Jarvis D.E."/>
            <person name="Ho Y.S."/>
            <person name="Lightfoot D.J."/>
            <person name="Schmoeckel S.M."/>
            <person name="Li B."/>
            <person name="Borm T.J.A."/>
            <person name="Ohyanagi H."/>
            <person name="Mineta K."/>
            <person name="Michell C.T."/>
            <person name="Saber N."/>
            <person name="Kharbatia N.M."/>
            <person name="Rupper R.R."/>
            <person name="Sharp A.R."/>
            <person name="Dally N."/>
            <person name="Boughton B.A."/>
            <person name="Woo Y.H."/>
            <person name="Gao G."/>
            <person name="Schijlen E.G.W.M."/>
            <person name="Guo X."/>
            <person name="Momin A.A."/>
            <person name="Negrao S."/>
            <person name="Al-Babili S."/>
            <person name="Gehring C."/>
            <person name="Roessner U."/>
            <person name="Jung C."/>
            <person name="Murphy K."/>
            <person name="Arold S.T."/>
            <person name="Gojobori T."/>
            <person name="van der Linden C.G."/>
            <person name="van Loo E.N."/>
            <person name="Jellen E.N."/>
            <person name="Maughan P.J."/>
            <person name="Tester M."/>
        </authorList>
    </citation>
    <scope>NUCLEOTIDE SEQUENCE [LARGE SCALE GENOMIC DNA]</scope>
    <source>
        <strain evidence="4">cv. PI 614886</strain>
    </source>
</reference>
<dbReference type="SUPFAM" id="SSF81296">
    <property type="entry name" value="E set domains"/>
    <property type="match status" value="2"/>
</dbReference>
<feature type="domain" description="Glyoxal oxidase N-terminal" evidence="2">
    <location>
        <begin position="873"/>
        <end position="1248"/>
    </location>
</feature>
<keyword evidence="1" id="KW-0732">Signal</keyword>
<dbReference type="InterPro" id="IPR009880">
    <property type="entry name" value="Glyoxal_oxidase_N"/>
</dbReference>
<keyword evidence="5" id="KW-1185">Reference proteome</keyword>
<dbReference type="Gene3D" id="2.60.40.10">
    <property type="entry name" value="Immunoglobulins"/>
    <property type="match status" value="2"/>
</dbReference>
<feature type="domain" description="Glyoxal oxidase N-terminal" evidence="2">
    <location>
        <begin position="467"/>
        <end position="838"/>
    </location>
</feature>
<proteinExistence type="predicted"/>
<dbReference type="InterPro" id="IPR015202">
    <property type="entry name" value="GO-like_E_set"/>
</dbReference>
<dbReference type="InterPro" id="IPR013783">
    <property type="entry name" value="Ig-like_fold"/>
</dbReference>
<feature type="domain" description="Galactose oxidase-like Early set" evidence="3">
    <location>
        <begin position="394"/>
        <end position="454"/>
    </location>
</feature>
<protein>
    <recommendedName>
        <fullName evidence="6">Galactose oxidase</fullName>
    </recommendedName>
</protein>
<dbReference type="PANTHER" id="PTHR32208:SF62">
    <property type="entry name" value="OXIDASE, PUTATIVE, EXPRESSED-RELATED"/>
    <property type="match status" value="1"/>
</dbReference>
<evidence type="ECO:0000313" key="4">
    <source>
        <dbReference type="EnsemblPlants" id="AUR62019150-RA:cds"/>
    </source>
</evidence>
<sequence>MHMQLLNDDRVVIYDRTDFGPSNLTLANGKCFKKDCTAHSAIYNSISNTFRPLTVLTNNWCSSGATLPNGTLVQSGGYRDGERVVRTFQPSCKTCDWVEIPKQLLQSRWYATNHALPDGRMIIMGGTKAFNYEFYPKTTPSSSKLFTMPFLKDTTDPKAENNLYPFVFLHVDGNLFIFANNRAILFDYTKNEVVRTYPTIPGGDPRSYPSTGSAVLLPLKNLEMGLDKIEAEVLICGGAPAGSYLKALNSHKFLPALNTCARMRYTDPTPTWTIETMPMARVMSDMVVLPNGDVLIINGAGKGTAGWELGREPVLTPMIYHPNEAPGSRFELQTPATIPRMYHSCAILLRDGRVLVGGSNPHAYYNFTNVLFPTELSLETFSPPYLDSSKTRLRPVITTQNLGGKIKYRKNFTIKFSVSGLIKPGSIKVTMLRPPFNTHSFSMSQRMECLVTGYSDSDYAADVDTRRTDFGESRLPLPNGHCRRDSNDEALQVDCTAHSVQYDSLSNTFRPLTVLTDTWCSSGVTLTNGTLIQTGGFNDGERVVRAFQPSCGGCDWVEHPNELLERRWYATNHILPDGRSIIIGGRRAFNYEFYPKTKLYNLPFLSQTHDHQVENNLYPFVFLHVDGNLFIFANNKAILFDYTRNVVVRTYPTIPGGEPRSYPSTGSAVLLPMKNLELGSNVEMEVLICGGAPPGSYLKALNMGQFLPALNTCARMKINDQKPTWAIETMPMPRCMGDMLILPHGEVLLINGVGSGTAGWELGRDPVLSPVLYHPNNAQGSRFTVQKSTQTPRMYHSSAILLRDGRVIVGGSNPHRTYNFTNVLYPTELSLQAFSPSYLHPSKAERLPNITFPLSGYKIHYGKNLKVKFKIKGTDFGPSNVSLPNGLCRNNPHDLALKTDCTAHSVEYDSLSNTFRPLNVLTDTWCSSGATLPNGTLVQTGGYNDGERVVRTFQPSCDVCDWVELPNKLLIRRWYATNHILPDGRLIVIGGRRAFNYEFYPKTTRSTSQLYKLPFLAQTNVHNAENNLYPFVFLHVDGNLFIFANNRAILLDYVKNVVVRTYPIIPGGDPRSYPSSGSAVLLPLKDLELGLNVEAEVLICGGAPLGSYLKAHSRQFLPALNTCARIKINDPNPTWAIETMPMARVMSDMVILPNEDILLINGAGSGSAGWELGRDPVLNPVIYHPSNVLGSRFELHNPTQVPRMYHSSAILLRDGRILVGGSNPHKFNNFTNVLYPTELSLEAFSPPYLDPSKVKLRPIIVTPASSSKIQYGKLLEVKFTITGLIDLDSIRVTMISPPFNTHSFSMSQRLLVLTNATPAKPMDSGRFQVNVRTPGSINIAPPGFYMLFVVHQNVPSVGIWVQLM</sequence>
<dbReference type="Pfam" id="PF07250">
    <property type="entry name" value="Glyoxal_oxid_N"/>
    <property type="match status" value="3"/>
</dbReference>
<feature type="domain" description="Galactose oxidase-like Early set" evidence="3">
    <location>
        <begin position="1257"/>
        <end position="1362"/>
    </location>
</feature>
<evidence type="ECO:0000256" key="1">
    <source>
        <dbReference type="ARBA" id="ARBA00022729"/>
    </source>
</evidence>
<evidence type="ECO:0000313" key="5">
    <source>
        <dbReference type="Proteomes" id="UP000596660"/>
    </source>
</evidence>
<dbReference type="CDD" id="cd02851">
    <property type="entry name" value="E_set_GO_C"/>
    <property type="match status" value="1"/>
</dbReference>
<dbReference type="EnsemblPlants" id="AUR62019150-RA">
    <property type="protein sequence ID" value="AUR62019150-RA:cds"/>
    <property type="gene ID" value="AUR62019150"/>
</dbReference>
<organism evidence="4 5">
    <name type="scientific">Chenopodium quinoa</name>
    <name type="common">Quinoa</name>
    <dbReference type="NCBI Taxonomy" id="63459"/>
    <lineage>
        <taxon>Eukaryota</taxon>
        <taxon>Viridiplantae</taxon>
        <taxon>Streptophyta</taxon>
        <taxon>Embryophyta</taxon>
        <taxon>Tracheophyta</taxon>
        <taxon>Spermatophyta</taxon>
        <taxon>Magnoliopsida</taxon>
        <taxon>eudicotyledons</taxon>
        <taxon>Gunneridae</taxon>
        <taxon>Pentapetalae</taxon>
        <taxon>Caryophyllales</taxon>
        <taxon>Chenopodiaceae</taxon>
        <taxon>Chenopodioideae</taxon>
        <taxon>Atripliceae</taxon>
        <taxon>Chenopodium</taxon>
    </lineage>
</organism>
<dbReference type="PANTHER" id="PTHR32208">
    <property type="entry name" value="SECRETED PROTEIN-RELATED"/>
    <property type="match status" value="1"/>
</dbReference>
<accession>A0A803LVA6</accession>